<dbReference type="PANTHER" id="PTHR30427:SF1">
    <property type="entry name" value="TRANSCRIPTIONAL ACTIVATOR PROTEIN LYSR"/>
    <property type="match status" value="1"/>
</dbReference>
<dbReference type="EMBL" id="FNEJ01000016">
    <property type="protein sequence ID" value="SDJ05864.1"/>
    <property type="molecule type" value="Genomic_DNA"/>
</dbReference>
<dbReference type="SUPFAM" id="SSF53850">
    <property type="entry name" value="Periplasmic binding protein-like II"/>
    <property type="match status" value="1"/>
</dbReference>
<keyword evidence="4" id="KW-0804">Transcription</keyword>
<dbReference type="GO" id="GO:0003700">
    <property type="term" value="F:DNA-binding transcription factor activity"/>
    <property type="evidence" value="ECO:0007669"/>
    <property type="project" value="InterPro"/>
</dbReference>
<evidence type="ECO:0000256" key="1">
    <source>
        <dbReference type="ARBA" id="ARBA00009437"/>
    </source>
</evidence>
<feature type="domain" description="HTH lysR-type" evidence="5">
    <location>
        <begin position="4"/>
        <end position="61"/>
    </location>
</feature>
<dbReference type="RefSeq" id="WP_089849441.1">
    <property type="nucleotide sequence ID" value="NZ_FNEJ01000016.1"/>
</dbReference>
<dbReference type="Pfam" id="PF00126">
    <property type="entry name" value="HTH_1"/>
    <property type="match status" value="1"/>
</dbReference>
<dbReference type="AlphaFoldDB" id="A0A1G8QM60"/>
<dbReference type="Gene3D" id="1.10.10.10">
    <property type="entry name" value="Winged helix-like DNA-binding domain superfamily/Winged helix DNA-binding domain"/>
    <property type="match status" value="1"/>
</dbReference>
<dbReference type="GO" id="GO:0010628">
    <property type="term" value="P:positive regulation of gene expression"/>
    <property type="evidence" value="ECO:0007669"/>
    <property type="project" value="TreeGrafter"/>
</dbReference>
<dbReference type="SUPFAM" id="SSF46785">
    <property type="entry name" value="Winged helix' DNA-binding domain"/>
    <property type="match status" value="1"/>
</dbReference>
<keyword evidence="3 6" id="KW-0238">DNA-binding</keyword>
<sequence length="303" mass="32948">MKPLTLQRLQVFCTVYEHHSITAAARVMKLSQPTVSRHLRDFEAALGLTLFVLDKGRVLPTAEADAIYTDSRFLDDGISRLERRIESLRKGTGTRLPVMSVGLFAPHFVPTALRRTLDALPGLRITLDIGTAEQQITYMRAGMVEIGLVVGKFAETDIVAERIGEGRLVVLTPEGGPLTRLDRVRLEDLVSVPMLGLTARGPLGRVLSEALVERGLAYSDTITGNSLVSVPHLVKAFGRSAVVDEFTAALHGVPGLVTLPLETDLPIEINAITMGADAQKTAIQIFVREMRALLADWAAGKRP</sequence>
<evidence type="ECO:0000256" key="2">
    <source>
        <dbReference type="ARBA" id="ARBA00023015"/>
    </source>
</evidence>
<evidence type="ECO:0000313" key="7">
    <source>
        <dbReference type="Proteomes" id="UP000199093"/>
    </source>
</evidence>
<dbReference type="OrthoDB" id="8479870at2"/>
<dbReference type="PANTHER" id="PTHR30427">
    <property type="entry name" value="TRANSCRIPTIONAL ACTIVATOR PROTEIN LYSR"/>
    <property type="match status" value="1"/>
</dbReference>
<organism evidence="6 7">
    <name type="scientific">Salipiger marinus</name>
    <dbReference type="NCBI Taxonomy" id="555512"/>
    <lineage>
        <taxon>Bacteria</taxon>
        <taxon>Pseudomonadati</taxon>
        <taxon>Pseudomonadota</taxon>
        <taxon>Alphaproteobacteria</taxon>
        <taxon>Rhodobacterales</taxon>
        <taxon>Roseobacteraceae</taxon>
        <taxon>Salipiger</taxon>
    </lineage>
</organism>
<dbReference type="PROSITE" id="PS50931">
    <property type="entry name" value="HTH_LYSR"/>
    <property type="match status" value="1"/>
</dbReference>
<comment type="similarity">
    <text evidence="1">Belongs to the LysR transcriptional regulatory family.</text>
</comment>
<keyword evidence="7" id="KW-1185">Reference proteome</keyword>
<dbReference type="InterPro" id="IPR036388">
    <property type="entry name" value="WH-like_DNA-bd_sf"/>
</dbReference>
<evidence type="ECO:0000256" key="3">
    <source>
        <dbReference type="ARBA" id="ARBA00023125"/>
    </source>
</evidence>
<reference evidence="7" key="1">
    <citation type="submission" date="2016-10" db="EMBL/GenBank/DDBJ databases">
        <authorList>
            <person name="Varghese N."/>
            <person name="Submissions S."/>
        </authorList>
    </citation>
    <scope>NUCLEOTIDE SEQUENCE [LARGE SCALE GENOMIC DNA]</scope>
    <source>
        <strain evidence="7">DSM 26424</strain>
    </source>
</reference>
<dbReference type="InterPro" id="IPR036390">
    <property type="entry name" value="WH_DNA-bd_sf"/>
</dbReference>
<keyword evidence="2" id="KW-0805">Transcription regulation</keyword>
<evidence type="ECO:0000256" key="4">
    <source>
        <dbReference type="ARBA" id="ARBA00023163"/>
    </source>
</evidence>
<dbReference type="GO" id="GO:0043565">
    <property type="term" value="F:sequence-specific DNA binding"/>
    <property type="evidence" value="ECO:0007669"/>
    <property type="project" value="TreeGrafter"/>
</dbReference>
<gene>
    <name evidence="6" type="ORF">SAMN04487993_101677</name>
</gene>
<proteinExistence type="inferred from homology"/>
<protein>
    <submittedName>
        <fullName evidence="6">DNA-binding transcriptional regulator, LysR family</fullName>
    </submittedName>
</protein>
<dbReference type="Pfam" id="PF03466">
    <property type="entry name" value="LysR_substrate"/>
    <property type="match status" value="1"/>
</dbReference>
<dbReference type="STRING" id="555512.SAMN04487993_101677"/>
<dbReference type="Proteomes" id="UP000199093">
    <property type="component" value="Unassembled WGS sequence"/>
</dbReference>
<name>A0A1G8QM60_9RHOB</name>
<dbReference type="InterPro" id="IPR005119">
    <property type="entry name" value="LysR_subst-bd"/>
</dbReference>
<dbReference type="InterPro" id="IPR000847">
    <property type="entry name" value="LysR_HTH_N"/>
</dbReference>
<evidence type="ECO:0000259" key="5">
    <source>
        <dbReference type="PROSITE" id="PS50931"/>
    </source>
</evidence>
<dbReference type="Gene3D" id="3.40.190.290">
    <property type="match status" value="1"/>
</dbReference>
<evidence type="ECO:0000313" key="6">
    <source>
        <dbReference type="EMBL" id="SDJ05864.1"/>
    </source>
</evidence>
<accession>A0A1G8QM60</accession>